<dbReference type="UniPathway" id="UPA00219"/>
<organism evidence="14 15">
    <name type="scientific">Alkalithermobacter paradoxus</name>
    <dbReference type="NCBI Taxonomy" id="29349"/>
    <lineage>
        <taxon>Bacteria</taxon>
        <taxon>Bacillati</taxon>
        <taxon>Bacillota</taxon>
        <taxon>Clostridia</taxon>
        <taxon>Peptostreptococcales</taxon>
        <taxon>Tepidibacteraceae</taxon>
        <taxon>Alkalithermobacter</taxon>
    </lineage>
</organism>
<feature type="binding site" evidence="12">
    <location>
        <position position="92"/>
    </location>
    <ligand>
        <name>UDP-N-acetyl-alpha-D-glucosamine</name>
        <dbReference type="ChEBI" id="CHEBI:57705"/>
    </ligand>
</feature>
<dbReference type="GO" id="GO:0005737">
    <property type="term" value="C:cytoplasm"/>
    <property type="evidence" value="ECO:0007669"/>
    <property type="project" value="UniProtKB-SubCell"/>
</dbReference>
<keyword evidence="12" id="KW-0670">Pyruvate</keyword>
<comment type="subcellular location">
    <subcellularLocation>
        <location evidence="1 12">Cytoplasm</location>
    </subcellularLocation>
</comment>
<keyword evidence="9 12" id="KW-0961">Cell wall biogenesis/degradation</keyword>
<evidence type="ECO:0000256" key="10">
    <source>
        <dbReference type="ARBA" id="ARBA00038367"/>
    </source>
</evidence>
<keyword evidence="7 12" id="KW-0573">Peptidoglycan synthesis</keyword>
<evidence type="ECO:0000256" key="4">
    <source>
        <dbReference type="ARBA" id="ARBA00022618"/>
    </source>
</evidence>
<dbReference type="AlphaFoldDB" id="A0A1V4IA33"/>
<evidence type="ECO:0000313" key="14">
    <source>
        <dbReference type="EMBL" id="OPJ56858.1"/>
    </source>
</evidence>
<dbReference type="CDD" id="cd01555">
    <property type="entry name" value="UdpNAET"/>
    <property type="match status" value="1"/>
</dbReference>
<dbReference type="InterPro" id="IPR036968">
    <property type="entry name" value="Enolpyruvate_Tfrase_sf"/>
</dbReference>
<keyword evidence="4 12" id="KW-0132">Cell division</keyword>
<dbReference type="InterPro" id="IPR050068">
    <property type="entry name" value="MurA_subfamily"/>
</dbReference>
<keyword evidence="15" id="KW-1185">Reference proteome</keyword>
<feature type="binding site" evidence="12">
    <location>
        <position position="305"/>
    </location>
    <ligand>
        <name>UDP-N-acetyl-alpha-D-glucosamine</name>
        <dbReference type="ChEBI" id="CHEBI:57705"/>
    </ligand>
</feature>
<keyword evidence="3 12" id="KW-0963">Cytoplasm</keyword>
<dbReference type="EC" id="2.5.1.7" evidence="12"/>
<dbReference type="GO" id="GO:0051301">
    <property type="term" value="P:cell division"/>
    <property type="evidence" value="ECO:0007669"/>
    <property type="project" value="UniProtKB-KW"/>
</dbReference>
<accession>A0A1V4IA33</accession>
<comment type="similarity">
    <text evidence="10 12">Belongs to the EPSP synthase family. MurA subfamily.</text>
</comment>
<evidence type="ECO:0000313" key="15">
    <source>
        <dbReference type="Proteomes" id="UP000190140"/>
    </source>
</evidence>
<evidence type="ECO:0000256" key="3">
    <source>
        <dbReference type="ARBA" id="ARBA00022490"/>
    </source>
</evidence>
<evidence type="ECO:0000259" key="13">
    <source>
        <dbReference type="Pfam" id="PF00275"/>
    </source>
</evidence>
<dbReference type="HAMAP" id="MF_00111">
    <property type="entry name" value="MurA"/>
    <property type="match status" value="1"/>
</dbReference>
<dbReference type="GO" id="GO:0071555">
    <property type="term" value="P:cell wall organization"/>
    <property type="evidence" value="ECO:0007669"/>
    <property type="project" value="UniProtKB-KW"/>
</dbReference>
<evidence type="ECO:0000256" key="6">
    <source>
        <dbReference type="ARBA" id="ARBA00022960"/>
    </source>
</evidence>
<comment type="catalytic activity">
    <reaction evidence="11 12">
        <text>phosphoenolpyruvate + UDP-N-acetyl-alpha-D-glucosamine = UDP-N-acetyl-3-O-(1-carboxyvinyl)-alpha-D-glucosamine + phosphate</text>
        <dbReference type="Rhea" id="RHEA:18681"/>
        <dbReference type="ChEBI" id="CHEBI:43474"/>
        <dbReference type="ChEBI" id="CHEBI:57705"/>
        <dbReference type="ChEBI" id="CHEBI:58702"/>
        <dbReference type="ChEBI" id="CHEBI:68483"/>
        <dbReference type="EC" id="2.5.1.7"/>
    </reaction>
</comment>
<evidence type="ECO:0000256" key="11">
    <source>
        <dbReference type="ARBA" id="ARBA00047527"/>
    </source>
</evidence>
<dbReference type="GO" id="GO:0008360">
    <property type="term" value="P:regulation of cell shape"/>
    <property type="evidence" value="ECO:0007669"/>
    <property type="project" value="UniProtKB-KW"/>
</dbReference>
<dbReference type="Proteomes" id="UP000190140">
    <property type="component" value="Unassembled WGS sequence"/>
</dbReference>
<evidence type="ECO:0000256" key="7">
    <source>
        <dbReference type="ARBA" id="ARBA00022984"/>
    </source>
</evidence>
<proteinExistence type="inferred from homology"/>
<dbReference type="STRING" id="29349.CLOTH_01400"/>
<keyword evidence="5 12" id="KW-0808">Transferase</keyword>
<evidence type="ECO:0000256" key="5">
    <source>
        <dbReference type="ARBA" id="ARBA00022679"/>
    </source>
</evidence>
<protein>
    <recommendedName>
        <fullName evidence="12">UDP-N-acetylglucosamine 1-carboxyvinyltransferase</fullName>
        <ecNumber evidence="12">2.5.1.7</ecNumber>
    </recommendedName>
    <alternativeName>
        <fullName evidence="12">Enoylpyruvate transferase</fullName>
    </alternativeName>
    <alternativeName>
        <fullName evidence="12">UDP-N-acetylglucosamine enolpyruvyl transferase</fullName>
        <shortName evidence="12">EPT</shortName>
    </alternativeName>
</protein>
<comment type="pathway">
    <text evidence="2 12">Cell wall biogenesis; peptidoglycan biosynthesis.</text>
</comment>
<evidence type="ECO:0000256" key="12">
    <source>
        <dbReference type="HAMAP-Rule" id="MF_00111"/>
    </source>
</evidence>
<dbReference type="PANTHER" id="PTHR43783:SF1">
    <property type="entry name" value="UDP-N-ACETYLGLUCOSAMINE 1-CARBOXYVINYLTRANSFERASE"/>
    <property type="match status" value="1"/>
</dbReference>
<evidence type="ECO:0000256" key="1">
    <source>
        <dbReference type="ARBA" id="ARBA00004496"/>
    </source>
</evidence>
<feature type="binding site" evidence="12">
    <location>
        <begin position="121"/>
        <end position="125"/>
    </location>
    <ligand>
        <name>UDP-N-acetyl-alpha-D-glucosamine</name>
        <dbReference type="ChEBI" id="CHEBI:57705"/>
    </ligand>
</feature>
<dbReference type="Pfam" id="PF00275">
    <property type="entry name" value="EPSP_synthase"/>
    <property type="match status" value="1"/>
</dbReference>
<dbReference type="Gene3D" id="3.65.10.10">
    <property type="entry name" value="Enolpyruvate transferase domain"/>
    <property type="match status" value="2"/>
</dbReference>
<evidence type="ECO:0000256" key="9">
    <source>
        <dbReference type="ARBA" id="ARBA00023316"/>
    </source>
</evidence>
<feature type="binding site" evidence="12">
    <location>
        <position position="327"/>
    </location>
    <ligand>
        <name>UDP-N-acetyl-alpha-D-glucosamine</name>
        <dbReference type="ChEBI" id="CHEBI:57705"/>
    </ligand>
</feature>
<dbReference type="GO" id="GO:0019277">
    <property type="term" value="P:UDP-N-acetylgalactosamine biosynthetic process"/>
    <property type="evidence" value="ECO:0007669"/>
    <property type="project" value="InterPro"/>
</dbReference>
<sequence length="416" mass="45406">MDKFIVHGGNKLKGEINLKGAKNAVLPIVAATILNEGESIIHNVPNIADVNVMIDILRHVGCFVKFEDGTLIIDTKNMHISEIPEDFVRRMRSSIILLGAMVGRFEHTKISYPGGCEIGLRPIDLHLKSLSSMGVRIQERHGYINCKRETLKGVEIQLDFPSVGATENIMLAGVRCKGITKIYNAAKEPEIIDLQNFLNCMGAKIKGAGTSYIEIEGVSKLHNVEYSIIPDRIAIGTYLTAAAITKGEVTINNVVPEHIQSIVSKLKEVGCDIRYIGNSIKLIAPKVLNPIENIRTLPYPGFPTDMQAQITALMTLSSGTSLIEENIFENRFKYCNELMRMGANITICGKTAIVKGVESLTGAKVNSEDLRGGAALVIAALSANGYSEIYGIQHIDRGYENMEKVLSSLGANIVRA</sequence>
<feature type="binding site" evidence="12">
    <location>
        <begin position="22"/>
        <end position="23"/>
    </location>
    <ligand>
        <name>phosphoenolpyruvate</name>
        <dbReference type="ChEBI" id="CHEBI:58702"/>
    </ligand>
</feature>
<keyword evidence="8 12" id="KW-0131">Cell cycle</keyword>
<dbReference type="PANTHER" id="PTHR43783">
    <property type="entry name" value="UDP-N-ACETYLGLUCOSAMINE 1-CARBOXYVINYLTRANSFERASE"/>
    <property type="match status" value="1"/>
</dbReference>
<dbReference type="EMBL" id="MZGW01000001">
    <property type="protein sequence ID" value="OPJ56858.1"/>
    <property type="molecule type" value="Genomic_DNA"/>
</dbReference>
<comment type="function">
    <text evidence="12">Cell wall formation. Adds enolpyruvyl to UDP-N-acetylglucosamine.</text>
</comment>
<dbReference type="InterPro" id="IPR001986">
    <property type="entry name" value="Enolpyruvate_Tfrase_dom"/>
</dbReference>
<dbReference type="NCBIfam" id="TIGR01072">
    <property type="entry name" value="murA"/>
    <property type="match status" value="1"/>
</dbReference>
<keyword evidence="6 12" id="KW-0133">Cell shape</keyword>
<dbReference type="GO" id="GO:0009252">
    <property type="term" value="P:peptidoglycan biosynthetic process"/>
    <property type="evidence" value="ECO:0007669"/>
    <property type="project" value="UniProtKB-UniRule"/>
</dbReference>
<dbReference type="RefSeq" id="WP_079410207.1">
    <property type="nucleotide sequence ID" value="NZ_MZGW01000001.1"/>
</dbReference>
<dbReference type="InterPro" id="IPR005750">
    <property type="entry name" value="UDP_GlcNAc_COvinyl_MurA"/>
</dbReference>
<reference evidence="14 15" key="1">
    <citation type="submission" date="2017-03" db="EMBL/GenBank/DDBJ databases">
        <title>Genome sequence of Clostridium thermoalcaliphilum DSM 7309.</title>
        <authorList>
            <person name="Poehlein A."/>
            <person name="Daniel R."/>
        </authorList>
    </citation>
    <scope>NUCLEOTIDE SEQUENCE [LARGE SCALE GENOMIC DNA]</scope>
    <source>
        <strain evidence="14 15">DSM 7309</strain>
    </source>
</reference>
<gene>
    <name evidence="14" type="primary">murAA_1</name>
    <name evidence="12" type="synonym">murA</name>
    <name evidence="14" type="ORF">CLOTH_01400</name>
</gene>
<dbReference type="NCBIfam" id="NF006873">
    <property type="entry name" value="PRK09369.1"/>
    <property type="match status" value="1"/>
</dbReference>
<feature type="modified residue" description="2-(S-cysteinyl)pyruvic acid O-phosphothioketal" evidence="12">
    <location>
        <position position="116"/>
    </location>
</feature>
<evidence type="ECO:0000256" key="2">
    <source>
        <dbReference type="ARBA" id="ARBA00004752"/>
    </source>
</evidence>
<comment type="caution">
    <text evidence="14">The sequence shown here is derived from an EMBL/GenBank/DDBJ whole genome shotgun (WGS) entry which is preliminary data.</text>
</comment>
<evidence type="ECO:0000256" key="8">
    <source>
        <dbReference type="ARBA" id="ARBA00023306"/>
    </source>
</evidence>
<feature type="active site" description="Proton donor" evidence="12">
    <location>
        <position position="116"/>
    </location>
</feature>
<name>A0A1V4IA33_9FIRM</name>
<dbReference type="InterPro" id="IPR013792">
    <property type="entry name" value="RNA3'P_cycl/enolpyr_Trfase_a/b"/>
</dbReference>
<dbReference type="GO" id="GO:0008760">
    <property type="term" value="F:UDP-N-acetylglucosamine 1-carboxyvinyltransferase activity"/>
    <property type="evidence" value="ECO:0007669"/>
    <property type="project" value="UniProtKB-UniRule"/>
</dbReference>
<comment type="caution">
    <text evidence="12">Lacks conserved residue(s) required for the propagation of feature annotation.</text>
</comment>
<feature type="domain" description="Enolpyruvate transferase" evidence="13">
    <location>
        <begin position="7"/>
        <end position="406"/>
    </location>
</feature>
<dbReference type="SUPFAM" id="SSF55205">
    <property type="entry name" value="EPT/RTPC-like"/>
    <property type="match status" value="1"/>
</dbReference>
<dbReference type="OrthoDB" id="9803760at2"/>